<dbReference type="SUPFAM" id="SSF53383">
    <property type="entry name" value="PLP-dependent transferases"/>
    <property type="match status" value="1"/>
</dbReference>
<dbReference type="PANTHER" id="PTHR13693:SF3">
    <property type="entry name" value="LD36009P"/>
    <property type="match status" value="1"/>
</dbReference>
<dbReference type="InterPro" id="IPR050087">
    <property type="entry name" value="AON_synthase_class-II"/>
</dbReference>
<protein>
    <recommendedName>
        <fullName evidence="2">8-amino-7-oxononanoate synthase</fullName>
        <ecNumber evidence="2">2.3.1.47</ecNumber>
    </recommendedName>
</protein>
<evidence type="ECO:0000256" key="3">
    <source>
        <dbReference type="ARBA" id="ARBA00022679"/>
    </source>
</evidence>
<sequence>MDVLDKCRSWTTDHLRSIGLDSYYRTVDDCFGGTEAHFEGRRVVIAASHDYLGLSGDDRVREAAVEAVRRYGTSLGCSRAVSGSLALHEDLEDRLARMLGQQAAAVVPSGFQANLMLAPLLGTGDVAFSDFANHASLRETVGLSAGEERRFRHADLAQLEQMLDAAPSQAGKVVLTDGMFSVDGDVCDLPGITRLARACGARVVVDSSHDLGVLGVNGAGVTEHFGTGADIVTSALSKSLASVGGVIAGPSEMIHYLRFHARAFTFTAAASPANVAAALAALEILQSEPERRIRLLTLAERLHNGLRAMGFDTGGSTTPVVPVHVGERMRCFRTWQALCEAGVFSTPMVYPAVPEGSELLRITLTAAHTDGHLEQVLTAFEQVGRKEGIIPDSTPDTYTPVRITGLPVQAQARPV</sequence>
<keyword evidence="3" id="KW-0808">Transferase</keyword>
<evidence type="ECO:0000256" key="2">
    <source>
        <dbReference type="ARBA" id="ARBA00013187"/>
    </source>
</evidence>
<reference evidence="6" key="1">
    <citation type="submission" date="2021-10" db="EMBL/GenBank/DDBJ databases">
        <title>Streptomyces nigrumlapis sp.nov.,an antimicrobial producing actinobacterium isolated from Black Gobi rocks.</title>
        <authorList>
            <person name="Wen Y."/>
            <person name="Zhang W."/>
            <person name="Liu X.G."/>
        </authorList>
    </citation>
    <scope>NUCLEOTIDE SEQUENCE</scope>
    <source>
        <strain evidence="6">ST13-2-2</strain>
    </source>
</reference>
<dbReference type="InterPro" id="IPR004839">
    <property type="entry name" value="Aminotransferase_I/II_large"/>
</dbReference>
<dbReference type="EMBL" id="CP086322">
    <property type="protein sequence ID" value="UQA91989.1"/>
    <property type="molecule type" value="Genomic_DNA"/>
</dbReference>
<proteinExistence type="predicted"/>
<evidence type="ECO:0000313" key="6">
    <source>
        <dbReference type="EMBL" id="UQA91989.1"/>
    </source>
</evidence>
<comment type="cofactor">
    <cofactor evidence="1">
        <name>pyridoxal 5'-phosphate</name>
        <dbReference type="ChEBI" id="CHEBI:597326"/>
    </cofactor>
</comment>
<dbReference type="Proteomes" id="UP000830115">
    <property type="component" value="Chromosome"/>
</dbReference>
<name>A0ABY4M2J8_9ACTN</name>
<dbReference type="InterPro" id="IPR015424">
    <property type="entry name" value="PyrdxlP-dep_Trfase"/>
</dbReference>
<evidence type="ECO:0000256" key="4">
    <source>
        <dbReference type="ARBA" id="ARBA00047715"/>
    </source>
</evidence>
<evidence type="ECO:0000256" key="1">
    <source>
        <dbReference type="ARBA" id="ARBA00001933"/>
    </source>
</evidence>
<feature type="domain" description="Aminotransferase class I/classII large" evidence="5">
    <location>
        <begin position="48"/>
        <end position="379"/>
    </location>
</feature>
<evidence type="ECO:0000259" key="5">
    <source>
        <dbReference type="Pfam" id="PF00155"/>
    </source>
</evidence>
<dbReference type="Gene3D" id="3.40.640.10">
    <property type="entry name" value="Type I PLP-dependent aspartate aminotransferase-like (Major domain)"/>
    <property type="match status" value="1"/>
</dbReference>
<evidence type="ECO:0000313" key="7">
    <source>
        <dbReference type="Proteomes" id="UP000830115"/>
    </source>
</evidence>
<keyword evidence="7" id="KW-1185">Reference proteome</keyword>
<dbReference type="InterPro" id="IPR015422">
    <property type="entry name" value="PyrdxlP-dep_Trfase_small"/>
</dbReference>
<comment type="catalytic activity">
    <reaction evidence="4">
        <text>6-carboxyhexanoyl-[ACP] + L-alanine + H(+) = (8S)-8-amino-7-oxononanoate + holo-[ACP] + CO2</text>
        <dbReference type="Rhea" id="RHEA:42288"/>
        <dbReference type="Rhea" id="RHEA-COMP:9685"/>
        <dbReference type="Rhea" id="RHEA-COMP:9955"/>
        <dbReference type="ChEBI" id="CHEBI:15378"/>
        <dbReference type="ChEBI" id="CHEBI:16526"/>
        <dbReference type="ChEBI" id="CHEBI:57972"/>
        <dbReference type="ChEBI" id="CHEBI:64479"/>
        <dbReference type="ChEBI" id="CHEBI:78846"/>
        <dbReference type="ChEBI" id="CHEBI:149468"/>
        <dbReference type="EC" id="2.3.1.47"/>
    </reaction>
</comment>
<gene>
    <name evidence="6" type="ORF">K9S39_09125</name>
</gene>
<organism evidence="6 7">
    <name type="scientific">Streptomyces halobius</name>
    <dbReference type="NCBI Taxonomy" id="2879846"/>
    <lineage>
        <taxon>Bacteria</taxon>
        <taxon>Bacillati</taxon>
        <taxon>Actinomycetota</taxon>
        <taxon>Actinomycetes</taxon>
        <taxon>Kitasatosporales</taxon>
        <taxon>Streptomycetaceae</taxon>
        <taxon>Streptomyces</taxon>
    </lineage>
</organism>
<keyword evidence="6" id="KW-0032">Aminotransferase</keyword>
<dbReference type="Pfam" id="PF00155">
    <property type="entry name" value="Aminotran_1_2"/>
    <property type="match status" value="1"/>
</dbReference>
<dbReference type="GO" id="GO:0008483">
    <property type="term" value="F:transaminase activity"/>
    <property type="evidence" value="ECO:0007669"/>
    <property type="project" value="UniProtKB-KW"/>
</dbReference>
<dbReference type="RefSeq" id="WP_248862804.1">
    <property type="nucleotide sequence ID" value="NZ_CP086322.1"/>
</dbReference>
<dbReference type="Gene3D" id="3.90.1150.10">
    <property type="entry name" value="Aspartate Aminotransferase, domain 1"/>
    <property type="match status" value="1"/>
</dbReference>
<dbReference type="PANTHER" id="PTHR13693">
    <property type="entry name" value="CLASS II AMINOTRANSFERASE/8-AMINO-7-OXONONANOATE SYNTHASE"/>
    <property type="match status" value="1"/>
</dbReference>
<dbReference type="EC" id="2.3.1.47" evidence="2"/>
<accession>A0ABY4M2J8</accession>
<dbReference type="InterPro" id="IPR015421">
    <property type="entry name" value="PyrdxlP-dep_Trfase_major"/>
</dbReference>